<dbReference type="AlphaFoldDB" id="A0A191WEG6"/>
<evidence type="ECO:0000313" key="4">
    <source>
        <dbReference type="Proteomes" id="UP000078437"/>
    </source>
</evidence>
<accession>A0A191WEG6</accession>
<keyword evidence="4" id="KW-1185">Reference proteome</keyword>
<protein>
    <recommendedName>
        <fullName evidence="5">Sporulation protein</fullName>
    </recommendedName>
</protein>
<keyword evidence="2" id="KW-0812">Transmembrane</keyword>
<reference evidence="4" key="2">
    <citation type="submission" date="2016-01" db="EMBL/GenBank/DDBJ databases">
        <title>Complete genome sequence of Agromyces aureus AR33T and comparison with related organisms.</title>
        <authorList>
            <person name="Corretto E."/>
            <person name="Antonielli L."/>
            <person name="Sessitsch A."/>
            <person name="Brader G."/>
        </authorList>
    </citation>
    <scope>NUCLEOTIDE SEQUENCE [LARGE SCALE GENOMIC DNA]</scope>
    <source>
        <strain evidence="4">AR33</strain>
    </source>
</reference>
<reference evidence="3 4" key="1">
    <citation type="journal article" date="2016" name="Int. J. Syst. Evol. Microbiol.">
        <title>Agromyces aureus sp. nov., isolated from the rhizosphere of Salix caprea L. grown in a heavy-metal-contaminated soil.</title>
        <authorList>
            <person name="Corretto E."/>
            <person name="Antonielli L."/>
            <person name="Sessitsch A."/>
            <person name="Compant S."/>
            <person name="Gorfer M."/>
            <person name="Kuffner M."/>
            <person name="Brader G."/>
        </authorList>
    </citation>
    <scope>NUCLEOTIDE SEQUENCE [LARGE SCALE GENOMIC DNA]</scope>
    <source>
        <strain evidence="3 4">AR33</strain>
    </source>
</reference>
<feature type="compositionally biased region" description="Gly residues" evidence="1">
    <location>
        <begin position="57"/>
        <end position="68"/>
    </location>
</feature>
<evidence type="ECO:0000313" key="3">
    <source>
        <dbReference type="EMBL" id="ANJ26617.1"/>
    </source>
</evidence>
<dbReference type="STRING" id="453304.ATC03_07720"/>
<feature type="transmembrane region" description="Helical" evidence="2">
    <location>
        <begin position="93"/>
        <end position="114"/>
    </location>
</feature>
<sequence length="118" mass="11822">MTNITERLAEAVPSWGAKVAYGEKTTLNGREFVPVALVGFGFGGGEGSGESPEDGKGPAGRGEGSGGGGGGYAVPIGAYVEGPDGPRFRANPIALIVVATPLVSALGWALSRIIHSAR</sequence>
<dbReference type="OrthoDB" id="4965215at2"/>
<dbReference type="RefSeq" id="WP_067875200.1">
    <property type="nucleotide sequence ID" value="NZ_CP013979.1"/>
</dbReference>
<feature type="region of interest" description="Disordered" evidence="1">
    <location>
        <begin position="44"/>
        <end position="68"/>
    </location>
</feature>
<dbReference type="KEGG" id="agy:ATC03_07720"/>
<evidence type="ECO:0000256" key="2">
    <source>
        <dbReference type="SAM" id="Phobius"/>
    </source>
</evidence>
<proteinExistence type="predicted"/>
<organism evidence="3 4">
    <name type="scientific">Agromyces aureus</name>
    <dbReference type="NCBI Taxonomy" id="453304"/>
    <lineage>
        <taxon>Bacteria</taxon>
        <taxon>Bacillati</taxon>
        <taxon>Actinomycetota</taxon>
        <taxon>Actinomycetes</taxon>
        <taxon>Micrococcales</taxon>
        <taxon>Microbacteriaceae</taxon>
        <taxon>Agromyces</taxon>
    </lineage>
</organism>
<keyword evidence="2" id="KW-0472">Membrane</keyword>
<dbReference type="Proteomes" id="UP000078437">
    <property type="component" value="Chromosome"/>
</dbReference>
<keyword evidence="2" id="KW-1133">Transmembrane helix</keyword>
<evidence type="ECO:0000256" key="1">
    <source>
        <dbReference type="SAM" id="MobiDB-lite"/>
    </source>
</evidence>
<evidence type="ECO:0008006" key="5">
    <source>
        <dbReference type="Google" id="ProtNLM"/>
    </source>
</evidence>
<gene>
    <name evidence="3" type="ORF">ATC03_07720</name>
</gene>
<dbReference type="EMBL" id="CP013979">
    <property type="protein sequence ID" value="ANJ26617.1"/>
    <property type="molecule type" value="Genomic_DNA"/>
</dbReference>
<name>A0A191WEG6_9MICO</name>